<evidence type="ECO:0008006" key="3">
    <source>
        <dbReference type="Google" id="ProtNLM"/>
    </source>
</evidence>
<dbReference type="Proteomes" id="UP000433577">
    <property type="component" value="Chromosome 1"/>
</dbReference>
<accession>A0A7Z2GGI2</accession>
<organism evidence="1 2">
    <name type="scientific">Paraburkholderia acidisoli</name>
    <dbReference type="NCBI Taxonomy" id="2571748"/>
    <lineage>
        <taxon>Bacteria</taxon>
        <taxon>Pseudomonadati</taxon>
        <taxon>Pseudomonadota</taxon>
        <taxon>Betaproteobacteria</taxon>
        <taxon>Burkholderiales</taxon>
        <taxon>Burkholderiaceae</taxon>
        <taxon>Paraburkholderia</taxon>
    </lineage>
</organism>
<dbReference type="RefSeq" id="WP_158949807.1">
    <property type="nucleotide sequence ID" value="NZ_CP046913.1"/>
</dbReference>
<gene>
    <name evidence="1" type="ORF">FAZ98_06345</name>
</gene>
<evidence type="ECO:0000313" key="1">
    <source>
        <dbReference type="EMBL" id="QGZ61381.1"/>
    </source>
</evidence>
<dbReference type="KEGG" id="pacs:FAZ98_06345"/>
<name>A0A7Z2GGI2_9BURK</name>
<evidence type="ECO:0000313" key="2">
    <source>
        <dbReference type="Proteomes" id="UP000433577"/>
    </source>
</evidence>
<dbReference type="AlphaFoldDB" id="A0A7Z2GGI2"/>
<protein>
    <recommendedName>
        <fullName evidence="3">Lipoprotein</fullName>
    </recommendedName>
</protein>
<keyword evidence="2" id="KW-1185">Reference proteome</keyword>
<sequence>MNPRPSLTAITLRHLRLAALGLLVAASLTGCGVFCGGAGASGGGFFGGCGTSFRF</sequence>
<reference evidence="1 2" key="1">
    <citation type="submission" date="2019-12" db="EMBL/GenBank/DDBJ databases">
        <title>Paraburkholderia acidiphila 7Q-K02 sp. nov and Paraburkholderia acidisoli DHF22 sp. nov., two strains isolated from forest soil.</title>
        <authorList>
            <person name="Gao Z."/>
            <person name="Qiu L."/>
        </authorList>
    </citation>
    <scope>NUCLEOTIDE SEQUENCE [LARGE SCALE GENOMIC DNA]</scope>
    <source>
        <strain evidence="1 2">DHF22</strain>
    </source>
</reference>
<dbReference type="EMBL" id="CP046913">
    <property type="protein sequence ID" value="QGZ61381.1"/>
    <property type="molecule type" value="Genomic_DNA"/>
</dbReference>
<dbReference type="PROSITE" id="PS51257">
    <property type="entry name" value="PROKAR_LIPOPROTEIN"/>
    <property type="match status" value="1"/>
</dbReference>
<proteinExistence type="predicted"/>